<dbReference type="PATRIC" id="fig|857291.3.peg.671"/>
<comment type="caution">
    <text evidence="4">The sequence shown here is derived from an EMBL/GenBank/DDBJ whole genome shotgun (WGS) entry which is preliminary data.</text>
</comment>
<dbReference type="HOGENOM" id="CLU_112331_3_0_10"/>
<dbReference type="Proteomes" id="UP000004597">
    <property type="component" value="Unassembled WGS sequence"/>
</dbReference>
<evidence type="ECO:0000256" key="1">
    <source>
        <dbReference type="ARBA" id="ARBA00023125"/>
    </source>
</evidence>
<evidence type="ECO:0000259" key="3">
    <source>
        <dbReference type="Pfam" id="PF18291"/>
    </source>
</evidence>
<sequence length="153" mass="16789">MAFYKKAQMKVNGKWYPKSVLVVSPATTEQVAKRIAAESTVSPADVQAVLIALGGVLGDFMAQGRSVKLDGIGSFYFTAVTTKNGVDKPEDVNATLIRGIRVRFLPETRYRGAGKGRVSTRGLSDVNIDWEEWKGDEKASKGKKEKEKEHTEP</sequence>
<protein>
    <recommendedName>
        <fullName evidence="3">HU domain-containing protein</fullName>
    </recommendedName>
</protein>
<dbReference type="SUPFAM" id="SSF47729">
    <property type="entry name" value="IHF-like DNA-binding proteins"/>
    <property type="match status" value="1"/>
</dbReference>
<feature type="region of interest" description="Disordered" evidence="2">
    <location>
        <begin position="134"/>
        <end position="153"/>
    </location>
</feature>
<dbReference type="GeneID" id="66730845"/>
<dbReference type="Pfam" id="PF18291">
    <property type="entry name" value="HU-HIG"/>
    <property type="match status" value="1"/>
</dbReference>
<evidence type="ECO:0000313" key="5">
    <source>
        <dbReference type="Proteomes" id="UP000004597"/>
    </source>
</evidence>
<dbReference type="InterPro" id="IPR041607">
    <property type="entry name" value="HU-HIG"/>
</dbReference>
<evidence type="ECO:0000256" key="2">
    <source>
        <dbReference type="SAM" id="MobiDB-lite"/>
    </source>
</evidence>
<proteinExistence type="predicted"/>
<dbReference type="GO" id="GO:0003677">
    <property type="term" value="F:DNA binding"/>
    <property type="evidence" value="ECO:0007669"/>
    <property type="project" value="UniProtKB-KW"/>
</dbReference>
<dbReference type="EMBL" id="AFXP01000004">
    <property type="protein sequence ID" value="EHG16856.1"/>
    <property type="molecule type" value="Genomic_DNA"/>
</dbReference>
<dbReference type="AlphaFoldDB" id="G6AF09"/>
<gene>
    <name evidence="4" type="ORF">HMPREF9138_00686</name>
</gene>
<dbReference type="Gene3D" id="4.10.520.10">
    <property type="entry name" value="IHF-like DNA-binding proteins"/>
    <property type="match status" value="1"/>
</dbReference>
<feature type="domain" description="HU" evidence="3">
    <location>
        <begin position="15"/>
        <end position="116"/>
    </location>
</feature>
<reference evidence="4 5" key="1">
    <citation type="submission" date="2011-10" db="EMBL/GenBank/DDBJ databases">
        <title>The Genome Sequence of Prevotella histicola F0411.</title>
        <authorList>
            <consortium name="The Broad Institute Genome Sequencing Platform"/>
            <person name="Earl A."/>
            <person name="Ward D."/>
            <person name="Feldgarden M."/>
            <person name="Gevers D."/>
            <person name="Izard J."/>
            <person name="Ganesan A."/>
            <person name="Blanton J.M."/>
            <person name="Baranova O.V."/>
            <person name="Tanner A.C."/>
            <person name="Mathney J.M.J."/>
            <person name="Dewhirst F.E."/>
            <person name="Young S.K."/>
            <person name="Zeng Q."/>
            <person name="Gargeya S."/>
            <person name="Fitzgerald M."/>
            <person name="Haas B."/>
            <person name="Abouelleil A."/>
            <person name="Alvarado L."/>
            <person name="Arachchi H.M."/>
            <person name="Berlin A."/>
            <person name="Brown A."/>
            <person name="Chapman S.B."/>
            <person name="Chen Z."/>
            <person name="Dunbar C."/>
            <person name="Freedman E."/>
            <person name="Gearin G."/>
            <person name="Gellesch M."/>
            <person name="Goldberg J."/>
            <person name="Griggs A."/>
            <person name="Gujja S."/>
            <person name="Heiman D."/>
            <person name="Howarth C."/>
            <person name="Larson L."/>
            <person name="Lui A."/>
            <person name="MacDonald P.J.P."/>
            <person name="Montmayeur A."/>
            <person name="Murphy C."/>
            <person name="Neiman D."/>
            <person name="Pearson M."/>
            <person name="Priest M."/>
            <person name="Roberts A."/>
            <person name="Saif S."/>
            <person name="Shea T."/>
            <person name="Shenoy N."/>
            <person name="Sisk P."/>
            <person name="Stolte C."/>
            <person name="Sykes S."/>
            <person name="Wortman J."/>
            <person name="Nusbaum C."/>
            <person name="Birren B."/>
        </authorList>
    </citation>
    <scope>NUCLEOTIDE SEQUENCE [LARGE SCALE GENOMIC DNA]</scope>
    <source>
        <strain evidence="4 5">F0411</strain>
    </source>
</reference>
<organism evidence="4 5">
    <name type="scientific">Prevotella histicola F0411</name>
    <dbReference type="NCBI Taxonomy" id="857291"/>
    <lineage>
        <taxon>Bacteria</taxon>
        <taxon>Pseudomonadati</taxon>
        <taxon>Bacteroidota</taxon>
        <taxon>Bacteroidia</taxon>
        <taxon>Bacteroidales</taxon>
        <taxon>Prevotellaceae</taxon>
        <taxon>Prevotella</taxon>
    </lineage>
</organism>
<dbReference type="STRING" id="857291.HMPREF9138_00686"/>
<name>G6AF09_9BACT</name>
<dbReference type="NCBIfam" id="TIGR01201">
    <property type="entry name" value="HU_rel"/>
    <property type="match status" value="1"/>
</dbReference>
<evidence type="ECO:0000313" key="4">
    <source>
        <dbReference type="EMBL" id="EHG16856.1"/>
    </source>
</evidence>
<dbReference type="InterPro" id="IPR005902">
    <property type="entry name" value="HU_DNA-bd_put"/>
</dbReference>
<dbReference type="RefSeq" id="WP_008822602.1">
    <property type="nucleotide sequence ID" value="NZ_JH376762.1"/>
</dbReference>
<keyword evidence="1" id="KW-0238">DNA-binding</keyword>
<keyword evidence="5" id="KW-1185">Reference proteome</keyword>
<dbReference type="InterPro" id="IPR010992">
    <property type="entry name" value="IHF-like_DNA-bd_dom_sf"/>
</dbReference>
<accession>G6AF09</accession>